<proteinExistence type="predicted"/>
<gene>
    <name evidence="2" type="ORF">NDU88_004444</name>
</gene>
<sequence length="305" mass="32589">MVSDSKCCYCLPYGQVRTWRTVDTWVQIERVDSEVGPPTPTARNPDPARRTPPAALRPVQADHLVLLPSVRPTPARTSRHNPPQQVCRLPSSLGLWPQSPIRPVAHNVGQPVPEARGPRPQQPHQEAAALPAPPPVSRCHHRATGPNDLQRVRPRGAPQPAESHRVQPRQGLSTEAAGVAGEPRADPTADPAPAKSLLQKGSRSPHGPQPAGPHKTGGPTNFKKPGPMGPHNPPIHTPPSSALGAWGQQAKGVAGGPPPHPTADRAPAKLPPHSKRRCRIGSDALRSWRSNPAGWTATSLPRPFN</sequence>
<feature type="region of interest" description="Disordered" evidence="1">
    <location>
        <begin position="34"/>
        <end position="53"/>
    </location>
</feature>
<evidence type="ECO:0000256" key="1">
    <source>
        <dbReference type="SAM" id="MobiDB-lite"/>
    </source>
</evidence>
<evidence type="ECO:0000313" key="2">
    <source>
        <dbReference type="EMBL" id="KAJ1116226.1"/>
    </source>
</evidence>
<comment type="caution">
    <text evidence="2">The sequence shown here is derived from an EMBL/GenBank/DDBJ whole genome shotgun (WGS) entry which is preliminary data.</text>
</comment>
<organism evidence="2 3">
    <name type="scientific">Pleurodeles waltl</name>
    <name type="common">Iberian ribbed newt</name>
    <dbReference type="NCBI Taxonomy" id="8319"/>
    <lineage>
        <taxon>Eukaryota</taxon>
        <taxon>Metazoa</taxon>
        <taxon>Chordata</taxon>
        <taxon>Craniata</taxon>
        <taxon>Vertebrata</taxon>
        <taxon>Euteleostomi</taxon>
        <taxon>Amphibia</taxon>
        <taxon>Batrachia</taxon>
        <taxon>Caudata</taxon>
        <taxon>Salamandroidea</taxon>
        <taxon>Salamandridae</taxon>
        <taxon>Pleurodelinae</taxon>
        <taxon>Pleurodeles</taxon>
    </lineage>
</organism>
<evidence type="ECO:0000313" key="3">
    <source>
        <dbReference type="Proteomes" id="UP001066276"/>
    </source>
</evidence>
<feature type="compositionally biased region" description="Low complexity" evidence="1">
    <location>
        <begin position="41"/>
        <end position="53"/>
    </location>
</feature>
<name>A0AAV7NJP6_PLEWA</name>
<accession>A0AAV7NJP6</accession>
<feature type="compositionally biased region" description="Pro residues" evidence="1">
    <location>
        <begin position="227"/>
        <end position="237"/>
    </location>
</feature>
<dbReference type="AlphaFoldDB" id="A0AAV7NJP6"/>
<dbReference type="EMBL" id="JANPWB010000012">
    <property type="protein sequence ID" value="KAJ1116226.1"/>
    <property type="molecule type" value="Genomic_DNA"/>
</dbReference>
<reference evidence="2" key="1">
    <citation type="journal article" date="2022" name="bioRxiv">
        <title>Sequencing and chromosome-scale assembly of the giantPleurodeles waltlgenome.</title>
        <authorList>
            <person name="Brown T."/>
            <person name="Elewa A."/>
            <person name="Iarovenko S."/>
            <person name="Subramanian E."/>
            <person name="Araus A.J."/>
            <person name="Petzold A."/>
            <person name="Susuki M."/>
            <person name="Suzuki K.-i.T."/>
            <person name="Hayashi T."/>
            <person name="Toyoda A."/>
            <person name="Oliveira C."/>
            <person name="Osipova E."/>
            <person name="Leigh N.D."/>
            <person name="Simon A."/>
            <person name="Yun M.H."/>
        </authorList>
    </citation>
    <scope>NUCLEOTIDE SEQUENCE</scope>
    <source>
        <strain evidence="2">20211129_DDA</strain>
        <tissue evidence="2">Liver</tissue>
    </source>
</reference>
<dbReference type="Proteomes" id="UP001066276">
    <property type="component" value="Chromosome 8"/>
</dbReference>
<feature type="region of interest" description="Disordered" evidence="1">
    <location>
        <begin position="98"/>
        <end position="305"/>
    </location>
</feature>
<keyword evidence="3" id="KW-1185">Reference proteome</keyword>
<protein>
    <submittedName>
        <fullName evidence="2">Uncharacterized protein</fullName>
    </submittedName>
</protein>